<dbReference type="Proteomes" id="UP001152300">
    <property type="component" value="Unassembled WGS sequence"/>
</dbReference>
<comment type="caution">
    <text evidence="2">The sequence shown here is derived from an EMBL/GenBank/DDBJ whole genome shotgun (WGS) entry which is preliminary data.</text>
</comment>
<protein>
    <submittedName>
        <fullName evidence="2">Uncharacterized protein</fullName>
    </submittedName>
</protein>
<evidence type="ECO:0000313" key="3">
    <source>
        <dbReference type="Proteomes" id="UP001152300"/>
    </source>
</evidence>
<gene>
    <name evidence="2" type="ORF">OCU04_006832</name>
</gene>
<sequence>MDPPPPSSSHGQQQQPSASQQRPAQQPVYDTSQGGHYGMFDFPTHSSSPFRCLC</sequence>
<accession>A0A9X0DJB4</accession>
<reference evidence="2" key="1">
    <citation type="submission" date="2022-11" db="EMBL/GenBank/DDBJ databases">
        <title>Genome Resource of Sclerotinia nivalis Strain SnTB1, a Plant Pathogen Isolated from American Ginseng.</title>
        <authorList>
            <person name="Fan S."/>
        </authorList>
    </citation>
    <scope>NUCLEOTIDE SEQUENCE</scope>
    <source>
        <strain evidence="2">SnTB1</strain>
    </source>
</reference>
<proteinExistence type="predicted"/>
<feature type="compositionally biased region" description="Low complexity" evidence="1">
    <location>
        <begin position="8"/>
        <end position="27"/>
    </location>
</feature>
<feature type="region of interest" description="Disordered" evidence="1">
    <location>
        <begin position="1"/>
        <end position="54"/>
    </location>
</feature>
<evidence type="ECO:0000313" key="2">
    <source>
        <dbReference type="EMBL" id="KAJ8064500.1"/>
    </source>
</evidence>
<organism evidence="2 3">
    <name type="scientific">Sclerotinia nivalis</name>
    <dbReference type="NCBI Taxonomy" id="352851"/>
    <lineage>
        <taxon>Eukaryota</taxon>
        <taxon>Fungi</taxon>
        <taxon>Dikarya</taxon>
        <taxon>Ascomycota</taxon>
        <taxon>Pezizomycotina</taxon>
        <taxon>Leotiomycetes</taxon>
        <taxon>Helotiales</taxon>
        <taxon>Sclerotiniaceae</taxon>
        <taxon>Sclerotinia</taxon>
    </lineage>
</organism>
<keyword evidence="3" id="KW-1185">Reference proteome</keyword>
<feature type="compositionally biased region" description="Polar residues" evidence="1">
    <location>
        <begin position="44"/>
        <end position="54"/>
    </location>
</feature>
<evidence type="ECO:0000256" key="1">
    <source>
        <dbReference type="SAM" id="MobiDB-lite"/>
    </source>
</evidence>
<dbReference type="EMBL" id="JAPEIS010000007">
    <property type="protein sequence ID" value="KAJ8064500.1"/>
    <property type="molecule type" value="Genomic_DNA"/>
</dbReference>
<dbReference type="AlphaFoldDB" id="A0A9X0DJB4"/>
<name>A0A9X0DJB4_9HELO</name>